<dbReference type="AlphaFoldDB" id="A0A6N6RH61"/>
<name>A0A6N6RH61_9FLAO</name>
<evidence type="ECO:0000256" key="3">
    <source>
        <dbReference type="SAM" id="SignalP"/>
    </source>
</evidence>
<accession>A0A6N6RH61</accession>
<feature type="transmembrane region" description="Helical" evidence="2">
    <location>
        <begin position="136"/>
        <end position="157"/>
    </location>
</feature>
<dbReference type="InterPro" id="IPR011990">
    <property type="entry name" value="TPR-like_helical_dom_sf"/>
</dbReference>
<feature type="repeat" description="TPR" evidence="1">
    <location>
        <begin position="61"/>
        <end position="94"/>
    </location>
</feature>
<gene>
    <name evidence="4" type="ORF">F8C67_09955</name>
</gene>
<keyword evidence="3" id="KW-0732">Signal</keyword>
<feature type="transmembrane region" description="Helical" evidence="2">
    <location>
        <begin position="164"/>
        <end position="184"/>
    </location>
</feature>
<keyword evidence="2" id="KW-0472">Membrane</keyword>
<evidence type="ECO:0000313" key="5">
    <source>
        <dbReference type="Proteomes" id="UP000468650"/>
    </source>
</evidence>
<dbReference type="OrthoDB" id="9776208at2"/>
<keyword evidence="1" id="KW-0802">TPR repeat</keyword>
<keyword evidence="5" id="KW-1185">Reference proteome</keyword>
<protein>
    <submittedName>
        <fullName evidence="4">Uncharacterized protein</fullName>
    </submittedName>
</protein>
<dbReference type="InterPro" id="IPR019734">
    <property type="entry name" value="TPR_rpt"/>
</dbReference>
<reference evidence="4 5" key="1">
    <citation type="submission" date="2019-09" db="EMBL/GenBank/DDBJ databases">
        <title>Genomes of family Cryomorphaceae.</title>
        <authorList>
            <person name="Bowman J.P."/>
        </authorList>
    </citation>
    <scope>NUCLEOTIDE SEQUENCE [LARGE SCALE GENOMIC DNA]</scope>
    <source>
        <strain evidence="4 5">LMG 25704</strain>
    </source>
</reference>
<keyword evidence="2" id="KW-1133">Transmembrane helix</keyword>
<evidence type="ECO:0000256" key="2">
    <source>
        <dbReference type="SAM" id="Phobius"/>
    </source>
</evidence>
<dbReference type="PROSITE" id="PS50005">
    <property type="entry name" value="TPR"/>
    <property type="match status" value="1"/>
</dbReference>
<dbReference type="RefSeq" id="WP_151667696.1">
    <property type="nucleotide sequence ID" value="NZ_WBVO01000008.1"/>
</dbReference>
<feature type="chain" id="PRO_5026745589" evidence="3">
    <location>
        <begin position="19"/>
        <end position="255"/>
    </location>
</feature>
<keyword evidence="2" id="KW-0812">Transmembrane</keyword>
<dbReference type="SUPFAM" id="SSF48452">
    <property type="entry name" value="TPR-like"/>
    <property type="match status" value="1"/>
</dbReference>
<dbReference type="Proteomes" id="UP000468650">
    <property type="component" value="Unassembled WGS sequence"/>
</dbReference>
<sequence length="255" mass="28470">MRTSILFISLIASVLGFAKEPIPPDSTSLLQNAVWAFEDGQFSEAYALWEEYASTEEAVDPTVYYNMGNAAWRGGEIGEAIWNWNRALKLDPDMKDAKFNLQFTDDVLVDRIRPLDKSPVDEVIEKIWSALTPQTWGLISLFSFLGMMVFFAVFKYGNFAGSRIFMPLAFVLLFTGIAAGGIGWKHQYELDNTLTAVVLEPNVYIKSAPMIGAGDAFILHEGTQMDVQKTAGDWLEIHLADGKVGWVQSEYVGVY</sequence>
<evidence type="ECO:0000256" key="1">
    <source>
        <dbReference type="PROSITE-ProRule" id="PRU00339"/>
    </source>
</evidence>
<evidence type="ECO:0000313" key="4">
    <source>
        <dbReference type="EMBL" id="KAB2808602.1"/>
    </source>
</evidence>
<dbReference type="SMART" id="SM00028">
    <property type="entry name" value="TPR"/>
    <property type="match status" value="1"/>
</dbReference>
<comment type="caution">
    <text evidence="4">The sequence shown here is derived from an EMBL/GenBank/DDBJ whole genome shotgun (WGS) entry which is preliminary data.</text>
</comment>
<dbReference type="Gene3D" id="2.30.30.40">
    <property type="entry name" value="SH3 Domains"/>
    <property type="match status" value="1"/>
</dbReference>
<organism evidence="4 5">
    <name type="scientific">Phaeocystidibacter luteus</name>
    <dbReference type="NCBI Taxonomy" id="911197"/>
    <lineage>
        <taxon>Bacteria</taxon>
        <taxon>Pseudomonadati</taxon>
        <taxon>Bacteroidota</taxon>
        <taxon>Flavobacteriia</taxon>
        <taxon>Flavobacteriales</taxon>
        <taxon>Phaeocystidibacteraceae</taxon>
        <taxon>Phaeocystidibacter</taxon>
    </lineage>
</organism>
<dbReference type="Gene3D" id="1.25.40.10">
    <property type="entry name" value="Tetratricopeptide repeat domain"/>
    <property type="match status" value="1"/>
</dbReference>
<proteinExistence type="predicted"/>
<feature type="signal peptide" evidence="3">
    <location>
        <begin position="1"/>
        <end position="18"/>
    </location>
</feature>
<dbReference type="EMBL" id="WBVO01000008">
    <property type="protein sequence ID" value="KAB2808602.1"/>
    <property type="molecule type" value="Genomic_DNA"/>
</dbReference>